<dbReference type="InterPro" id="IPR012867">
    <property type="entry name" value="DUF1648"/>
</dbReference>
<keyword evidence="1" id="KW-1133">Transmembrane helix</keyword>
<dbReference type="Proteomes" id="UP000029548">
    <property type="component" value="Unassembled WGS sequence"/>
</dbReference>
<feature type="transmembrane region" description="Helical" evidence="1">
    <location>
        <begin position="184"/>
        <end position="203"/>
    </location>
</feature>
<evidence type="ECO:0000313" key="4">
    <source>
        <dbReference type="Proteomes" id="UP000029548"/>
    </source>
</evidence>
<reference evidence="3 4" key="1">
    <citation type="submission" date="2014-07" db="EMBL/GenBank/DDBJ databases">
        <authorList>
            <person name="McCorrison J."/>
            <person name="Sanka R."/>
            <person name="Torralba M."/>
            <person name="Gillis M."/>
            <person name="Haft D.H."/>
            <person name="Methe B."/>
            <person name="Sutton G."/>
            <person name="Nelson K.E."/>
        </authorList>
    </citation>
    <scope>NUCLEOTIDE SEQUENCE [LARGE SCALE GENOMIC DNA]</scope>
    <source>
        <strain evidence="3 4">DNF00450</strain>
    </source>
</reference>
<accession>A0A095Y5M6</accession>
<feature type="domain" description="DUF1648" evidence="2">
    <location>
        <begin position="21"/>
        <end position="62"/>
    </location>
</feature>
<dbReference type="eggNOG" id="ENOG5031E27">
    <property type="taxonomic scope" value="Bacteria"/>
</dbReference>
<dbReference type="EMBL" id="JRNE01000037">
    <property type="protein sequence ID" value="KGF17593.1"/>
    <property type="molecule type" value="Genomic_DNA"/>
</dbReference>
<comment type="caution">
    <text evidence="3">The sequence shown here is derived from an EMBL/GenBank/DDBJ whole genome shotgun (WGS) entry which is preliminary data.</text>
</comment>
<keyword evidence="1" id="KW-0472">Membrane</keyword>
<sequence length="325" mass="33075">MTDATTARLRFTAAMLAGPLLLTFAAAVWGLWVLPELPDPMATHFSFGGAADGFTSPGTFIAATIVAAVATAVVFGALTMTGVSSTRTGRIVSGVGAGSIALAPLLMVAVAHPQTGMSDASKATLPMPGTIAAFVACVVVGVLVATFIRPPAEPEGTVPAAAPVEVTESTHAAWFGRGRASSTMILILALSVAVTAIPAAFAIRGGETILAIVLGASAALVALATWIFAVVRVRIDATGVRWSLGPGIPRGHVPIDDIRSVTAVELKAADWGGWGYRLGGEGTAILLRGGQGLRIDRATGKALFLSVDDAARGAELAQAYLRLLQ</sequence>
<proteinExistence type="predicted"/>
<dbReference type="RefSeq" id="WP_052054026.1">
    <property type="nucleotide sequence ID" value="NZ_JRNE01000037.1"/>
</dbReference>
<evidence type="ECO:0000313" key="3">
    <source>
        <dbReference type="EMBL" id="KGF17593.1"/>
    </source>
</evidence>
<keyword evidence="1" id="KW-0812">Transmembrane</keyword>
<feature type="transmembrane region" description="Helical" evidence="1">
    <location>
        <begin position="54"/>
        <end position="79"/>
    </location>
</feature>
<organism evidence="3 4">
    <name type="scientific">Corynebacterium freneyi DNF00450</name>
    <dbReference type="NCBI Taxonomy" id="1287475"/>
    <lineage>
        <taxon>Bacteria</taxon>
        <taxon>Bacillati</taxon>
        <taxon>Actinomycetota</taxon>
        <taxon>Actinomycetes</taxon>
        <taxon>Mycobacteriales</taxon>
        <taxon>Corynebacteriaceae</taxon>
        <taxon>Corynebacterium</taxon>
    </lineage>
</organism>
<feature type="transmembrane region" description="Helical" evidence="1">
    <location>
        <begin position="209"/>
        <end position="231"/>
    </location>
</feature>
<dbReference type="AlphaFoldDB" id="A0A095Y5M6"/>
<protein>
    <recommendedName>
        <fullName evidence="2">DUF1648 domain-containing protein</fullName>
    </recommendedName>
</protein>
<evidence type="ECO:0000259" key="2">
    <source>
        <dbReference type="Pfam" id="PF07853"/>
    </source>
</evidence>
<feature type="transmembrane region" description="Helical" evidence="1">
    <location>
        <begin position="131"/>
        <end position="148"/>
    </location>
</feature>
<feature type="transmembrane region" description="Helical" evidence="1">
    <location>
        <begin position="91"/>
        <end position="111"/>
    </location>
</feature>
<name>A0A095Y5M6_9CORY</name>
<evidence type="ECO:0000256" key="1">
    <source>
        <dbReference type="SAM" id="Phobius"/>
    </source>
</evidence>
<feature type="transmembrane region" description="Helical" evidence="1">
    <location>
        <begin position="12"/>
        <end position="34"/>
    </location>
</feature>
<dbReference type="Pfam" id="PF07853">
    <property type="entry name" value="DUF1648"/>
    <property type="match status" value="1"/>
</dbReference>
<gene>
    <name evidence="3" type="ORF">HMPREF1650_03295</name>
</gene>